<sequence length="172" mass="20223">MTEYKTSDYSPEAIDLEFDKEVFWNRFFERAGLILGYGAYLVCFIIVFGLKMEAVQYASLFYLGLFTRFSSLLIGKFYEIPKVFRNLFSNDTELVLASQEYLKTHREKAFLRLAGRLYGMNDASQLYNANQEELIELLRPKMEKPWKKVGKIYFFYFYIPVSLILIGISVLN</sequence>
<proteinExistence type="predicted"/>
<reference evidence="4" key="1">
    <citation type="submission" date="2018-05" db="EMBL/GenBank/DDBJ databases">
        <title>Leptospira yasudae sp. nov. and Leptospira stimsonii sp. nov., two pathogenic species of the genus Leptospira isolated from environmental sources.</title>
        <authorList>
            <person name="Casanovas-Massana A."/>
            <person name="Hamond C."/>
            <person name="Santos L.A."/>
            <person name="Hacker K.P."/>
            <person name="Balassiano I."/>
            <person name="Medeiros M.A."/>
            <person name="Reis M.G."/>
            <person name="Ko A.I."/>
            <person name="Wunder E.A."/>
        </authorList>
    </citation>
    <scope>NUCLEOTIDE SEQUENCE [LARGE SCALE GENOMIC DNA]</scope>
    <source>
        <strain evidence="4">AMB6-RJ</strain>
    </source>
</reference>
<comment type="caution">
    <text evidence="2">The sequence shown here is derived from an EMBL/GenBank/DDBJ whole genome shotgun (WGS) entry which is preliminary data.</text>
</comment>
<keyword evidence="1" id="KW-0472">Membrane</keyword>
<dbReference type="Proteomes" id="UP000266669">
    <property type="component" value="Unassembled WGS sequence"/>
</dbReference>
<keyword evidence="1" id="KW-1133">Transmembrane helix</keyword>
<reference evidence="2" key="4">
    <citation type="journal article" date="2020" name="Int. J. Syst. Evol. Microbiol.">
        <title>Leptospira yasudae sp. nov. and Leptospira stimsonii sp. nov., two new species of the pathogenic group isolated from environmental sources.</title>
        <authorList>
            <person name="Casanovas-Massana A."/>
            <person name="Hamond C."/>
            <person name="Santos L.A."/>
            <person name="de Oliveira D."/>
            <person name="Hacker K.P."/>
            <person name="Balassiano I."/>
            <person name="Costa F."/>
            <person name="Medeiros M.A."/>
            <person name="Reis M.G."/>
            <person name="Ko A.I."/>
            <person name="Wunder E.A."/>
        </authorList>
    </citation>
    <scope>NUCLEOTIDE SEQUENCE</scope>
    <source>
        <strain evidence="2">AMB6-RJ</strain>
    </source>
</reference>
<feature type="transmembrane region" description="Helical" evidence="1">
    <location>
        <begin position="152"/>
        <end position="171"/>
    </location>
</feature>
<dbReference type="AlphaFoldDB" id="A0A4V3JUG6"/>
<dbReference type="EMBL" id="QHCS01000005">
    <property type="protein sequence ID" value="RHX84554.1"/>
    <property type="molecule type" value="Genomic_DNA"/>
</dbReference>
<reference evidence="5" key="3">
    <citation type="journal article" date="2019" name="PLoS Negl. Trop. Dis.">
        <title>Revisiting the worldwide diversity of Leptospira species in the environment.</title>
        <authorList>
            <person name="Vincent A.T."/>
            <person name="Schiettekatte O."/>
            <person name="Bourhy P."/>
            <person name="Veyrier F.J."/>
            <person name="Picardeau M."/>
        </authorList>
    </citation>
    <scope>NUCLEOTIDE SEQUENCE [LARGE SCALE GENOMIC DNA]</scope>
    <source>
        <strain evidence="5">201702407</strain>
    </source>
</reference>
<evidence type="ECO:0000313" key="5">
    <source>
        <dbReference type="Proteomes" id="UP000297422"/>
    </source>
</evidence>
<evidence type="ECO:0000313" key="2">
    <source>
        <dbReference type="EMBL" id="RHX84554.1"/>
    </source>
</evidence>
<dbReference type="Proteomes" id="UP000297422">
    <property type="component" value="Unassembled WGS sequence"/>
</dbReference>
<keyword evidence="1" id="KW-0812">Transmembrane</keyword>
<reference evidence="3" key="2">
    <citation type="submission" date="2018-10" db="EMBL/GenBank/DDBJ databases">
        <authorList>
            <person name="Vincent A.T."/>
            <person name="Schiettekatte O."/>
            <person name="Bourhy P."/>
            <person name="Veyrier F.J."/>
            <person name="Picardeau M."/>
        </authorList>
    </citation>
    <scope>NUCLEOTIDE SEQUENCE</scope>
    <source>
        <strain evidence="3">201702407</strain>
    </source>
</reference>
<dbReference type="RefSeq" id="WP_118983124.1">
    <property type="nucleotide sequence ID" value="NZ_QHCS01000005.1"/>
</dbReference>
<dbReference type="EMBL" id="RQGT01000137">
    <property type="protein sequence ID" value="TGM08057.1"/>
    <property type="molecule type" value="Genomic_DNA"/>
</dbReference>
<name>A0A4V3JUG6_9LEPT</name>
<evidence type="ECO:0000256" key="1">
    <source>
        <dbReference type="SAM" id="Phobius"/>
    </source>
</evidence>
<evidence type="ECO:0000313" key="4">
    <source>
        <dbReference type="Proteomes" id="UP000266669"/>
    </source>
</evidence>
<feature type="transmembrane region" description="Helical" evidence="1">
    <location>
        <begin position="31"/>
        <end position="50"/>
    </location>
</feature>
<gene>
    <name evidence="2" type="ORF">DLM78_17715</name>
    <name evidence="3" type="ORF">EHQ90_22990</name>
</gene>
<protein>
    <submittedName>
        <fullName evidence="2">Uncharacterized protein</fullName>
    </submittedName>
</protein>
<organism evidence="2 4">
    <name type="scientific">Leptospira stimsonii</name>
    <dbReference type="NCBI Taxonomy" id="2202203"/>
    <lineage>
        <taxon>Bacteria</taxon>
        <taxon>Pseudomonadati</taxon>
        <taxon>Spirochaetota</taxon>
        <taxon>Spirochaetia</taxon>
        <taxon>Leptospirales</taxon>
        <taxon>Leptospiraceae</taxon>
        <taxon>Leptospira</taxon>
    </lineage>
</organism>
<keyword evidence="5" id="KW-1185">Reference proteome</keyword>
<evidence type="ECO:0000313" key="3">
    <source>
        <dbReference type="EMBL" id="TGM08057.1"/>
    </source>
</evidence>
<accession>A0A4V3JUG6</accession>